<feature type="region of interest" description="Disordered" evidence="5">
    <location>
        <begin position="309"/>
        <end position="390"/>
    </location>
</feature>
<evidence type="ECO:0000256" key="5">
    <source>
        <dbReference type="SAM" id="MobiDB-lite"/>
    </source>
</evidence>
<feature type="compositionally biased region" description="Polar residues" evidence="5">
    <location>
        <begin position="349"/>
        <end position="361"/>
    </location>
</feature>
<dbReference type="CDD" id="cd00167">
    <property type="entry name" value="SANT"/>
    <property type="match status" value="1"/>
</dbReference>
<dbReference type="EMBL" id="CAMPGE010026229">
    <property type="protein sequence ID" value="CAI2383922.1"/>
    <property type="molecule type" value="Genomic_DNA"/>
</dbReference>
<dbReference type="NCBIfam" id="TIGR01557">
    <property type="entry name" value="myb_SHAQKYF"/>
    <property type="match status" value="1"/>
</dbReference>
<evidence type="ECO:0000313" key="9">
    <source>
        <dbReference type="EMBL" id="CAI2383922.1"/>
    </source>
</evidence>
<evidence type="ECO:0000259" key="8">
    <source>
        <dbReference type="PROSITE" id="PS51294"/>
    </source>
</evidence>
<dbReference type="InterPro" id="IPR017930">
    <property type="entry name" value="Myb_dom"/>
</dbReference>
<comment type="caution">
    <text evidence="9">The sequence shown here is derived from an EMBL/GenBank/DDBJ whole genome shotgun (WGS) entry which is preliminary data.</text>
</comment>
<evidence type="ECO:0000256" key="3">
    <source>
        <dbReference type="ARBA" id="ARBA00023163"/>
    </source>
</evidence>
<organism evidence="9 10">
    <name type="scientific">Euplotes crassus</name>
    <dbReference type="NCBI Taxonomy" id="5936"/>
    <lineage>
        <taxon>Eukaryota</taxon>
        <taxon>Sar</taxon>
        <taxon>Alveolata</taxon>
        <taxon>Ciliophora</taxon>
        <taxon>Intramacronucleata</taxon>
        <taxon>Spirotrichea</taxon>
        <taxon>Hypotrichia</taxon>
        <taxon>Euplotida</taxon>
        <taxon>Euplotidae</taxon>
        <taxon>Moneuplotes</taxon>
    </lineage>
</organism>
<dbReference type="InterPro" id="IPR017884">
    <property type="entry name" value="SANT_dom"/>
</dbReference>
<feature type="compositionally biased region" description="Polar residues" evidence="5">
    <location>
        <begin position="328"/>
        <end position="339"/>
    </location>
</feature>
<evidence type="ECO:0000259" key="7">
    <source>
        <dbReference type="PROSITE" id="PS51293"/>
    </source>
</evidence>
<feature type="compositionally biased region" description="Polar residues" evidence="5">
    <location>
        <begin position="309"/>
        <end position="320"/>
    </location>
</feature>
<dbReference type="PROSITE" id="PS50090">
    <property type="entry name" value="MYB_LIKE"/>
    <property type="match status" value="1"/>
</dbReference>
<feature type="domain" description="SANT" evidence="7">
    <location>
        <begin position="30"/>
        <end position="81"/>
    </location>
</feature>
<dbReference type="InterPro" id="IPR009057">
    <property type="entry name" value="Homeodomain-like_sf"/>
</dbReference>
<dbReference type="InterPro" id="IPR001005">
    <property type="entry name" value="SANT/Myb"/>
</dbReference>
<feature type="compositionally biased region" description="Basic and acidic residues" evidence="5">
    <location>
        <begin position="372"/>
        <end position="384"/>
    </location>
</feature>
<dbReference type="AlphaFoldDB" id="A0AAD1Y3D1"/>
<sequence length="390" mass="44692">MQDDPYVIEDSDSEEGRPEHRRSRGSFIPKITGRWTQDEHKIFVDCLKKYGKDWVMLEKSIPTRTSTQIRSHAQKYFNTIKEQFRTEDPLGYIDGDSKRDDSFAEPDSNIRGSQRNIPQSSDRIMQREDEEDKHGDPQRVSRKTIPSTVINKPLYGYQSSINKYSEHTDNYRKVPVPKIDSQNDKMKEESDRSISSVICLEKGQVSIKGNKIQTSVPCEIENIVLANGINSTMIVSNQPVMLQVSPITLDTPLILEGSSNFMQKYGDSQNRNRLSSDHYSNENSGVDHIMNFFEKNYCLQDLKGHCGQSSECQMSSMNSNDKPRNGAENKSFQSSASNRMEQDKKSDSENNSQPIVHNFTNDGWFRAMQKKGRGDQAKKQKGPRDYYLNN</sequence>
<dbReference type="Gene3D" id="1.10.10.60">
    <property type="entry name" value="Homeodomain-like"/>
    <property type="match status" value="1"/>
</dbReference>
<feature type="compositionally biased region" description="Basic and acidic residues" evidence="5">
    <location>
        <begin position="124"/>
        <end position="139"/>
    </location>
</feature>
<feature type="region of interest" description="Disordered" evidence="5">
    <location>
        <begin position="1"/>
        <end position="25"/>
    </location>
</feature>
<dbReference type="GO" id="GO:0003677">
    <property type="term" value="F:DNA binding"/>
    <property type="evidence" value="ECO:0007669"/>
    <property type="project" value="UniProtKB-KW"/>
</dbReference>
<proteinExistence type="predicted"/>
<feature type="region of interest" description="Disordered" evidence="5">
    <location>
        <begin position="88"/>
        <end position="147"/>
    </location>
</feature>
<feature type="domain" description="HTH myb-type" evidence="8">
    <location>
        <begin position="30"/>
        <end position="81"/>
    </location>
</feature>
<dbReference type="SMART" id="SM00717">
    <property type="entry name" value="SANT"/>
    <property type="match status" value="1"/>
</dbReference>
<keyword evidence="1" id="KW-0805">Transcription regulation</keyword>
<evidence type="ECO:0000256" key="4">
    <source>
        <dbReference type="ARBA" id="ARBA00023242"/>
    </source>
</evidence>
<dbReference type="SUPFAM" id="SSF46689">
    <property type="entry name" value="Homeodomain-like"/>
    <property type="match status" value="1"/>
</dbReference>
<feature type="domain" description="Myb-like" evidence="6">
    <location>
        <begin position="33"/>
        <end position="77"/>
    </location>
</feature>
<dbReference type="PANTHER" id="PTHR12802">
    <property type="entry name" value="SWI/SNF COMPLEX-RELATED"/>
    <property type="match status" value="1"/>
</dbReference>
<dbReference type="InterPro" id="IPR006447">
    <property type="entry name" value="Myb_dom_plants"/>
</dbReference>
<protein>
    <submittedName>
        <fullName evidence="9">Uncharacterized protein</fullName>
    </submittedName>
</protein>
<dbReference type="PROSITE" id="PS51293">
    <property type="entry name" value="SANT"/>
    <property type="match status" value="1"/>
</dbReference>
<gene>
    <name evidence="9" type="ORF">ECRASSUSDP1_LOCUS25439</name>
</gene>
<name>A0AAD1Y3D1_EUPCR</name>
<keyword evidence="2" id="KW-0238">DNA-binding</keyword>
<dbReference type="Pfam" id="PF00249">
    <property type="entry name" value="Myb_DNA-binding"/>
    <property type="match status" value="1"/>
</dbReference>
<reference evidence="9" key="1">
    <citation type="submission" date="2023-07" db="EMBL/GenBank/DDBJ databases">
        <authorList>
            <consortium name="AG Swart"/>
            <person name="Singh M."/>
            <person name="Singh A."/>
            <person name="Seah K."/>
            <person name="Emmerich C."/>
        </authorList>
    </citation>
    <scope>NUCLEOTIDE SEQUENCE</scope>
    <source>
        <strain evidence="9">DP1</strain>
    </source>
</reference>
<keyword evidence="10" id="KW-1185">Reference proteome</keyword>
<feature type="compositionally biased region" description="Acidic residues" evidence="5">
    <location>
        <begin position="1"/>
        <end position="13"/>
    </location>
</feature>
<keyword evidence="4" id="KW-0539">Nucleus</keyword>
<keyword evidence="3" id="KW-0804">Transcription</keyword>
<evidence type="ECO:0000259" key="6">
    <source>
        <dbReference type="PROSITE" id="PS50090"/>
    </source>
</evidence>
<dbReference type="PROSITE" id="PS51294">
    <property type="entry name" value="HTH_MYB"/>
    <property type="match status" value="1"/>
</dbReference>
<accession>A0AAD1Y3D1</accession>
<evidence type="ECO:0000313" key="10">
    <source>
        <dbReference type="Proteomes" id="UP001295684"/>
    </source>
</evidence>
<evidence type="ECO:0000256" key="2">
    <source>
        <dbReference type="ARBA" id="ARBA00023125"/>
    </source>
</evidence>
<evidence type="ECO:0000256" key="1">
    <source>
        <dbReference type="ARBA" id="ARBA00023015"/>
    </source>
</evidence>
<feature type="compositionally biased region" description="Polar residues" evidence="5">
    <location>
        <begin position="110"/>
        <end position="123"/>
    </location>
</feature>
<dbReference type="Proteomes" id="UP001295684">
    <property type="component" value="Unassembled WGS sequence"/>
</dbReference>